<reference evidence="2 3" key="1">
    <citation type="submission" date="2016-10" db="EMBL/GenBank/DDBJ databases">
        <title>Pseudoalteromonas amylolytica sp. nov., isolated from the surface seawater.</title>
        <authorList>
            <person name="Wu Y.-H."/>
            <person name="Cheng H."/>
            <person name="Jin X.-B."/>
            <person name="Wang C.-S."/>
            <person name="Xu X.-W."/>
        </authorList>
    </citation>
    <scope>NUCLEOTIDE SEQUENCE [LARGE SCALE GENOMIC DNA]</scope>
    <source>
        <strain evidence="2 3">JCM 12483</strain>
    </source>
</reference>
<name>A0A1S1N5S4_9GAMM</name>
<dbReference type="Pfam" id="PF12680">
    <property type="entry name" value="SnoaL_2"/>
    <property type="match status" value="1"/>
</dbReference>
<dbReference type="Gene3D" id="3.10.450.50">
    <property type="match status" value="1"/>
</dbReference>
<protein>
    <submittedName>
        <fullName evidence="2">Steroid delta-isomerase</fullName>
    </submittedName>
</protein>
<evidence type="ECO:0000313" key="2">
    <source>
        <dbReference type="EMBL" id="OHU93593.1"/>
    </source>
</evidence>
<feature type="domain" description="SnoaL-like" evidence="1">
    <location>
        <begin position="9"/>
        <end position="108"/>
    </location>
</feature>
<dbReference type="InterPro" id="IPR037401">
    <property type="entry name" value="SnoaL-like"/>
</dbReference>
<dbReference type="GO" id="GO:0016853">
    <property type="term" value="F:isomerase activity"/>
    <property type="evidence" value="ECO:0007669"/>
    <property type="project" value="UniProtKB-KW"/>
</dbReference>
<evidence type="ECO:0000313" key="3">
    <source>
        <dbReference type="Proteomes" id="UP000180253"/>
    </source>
</evidence>
<comment type="caution">
    <text evidence="2">The sequence shown here is derived from an EMBL/GenBank/DDBJ whole genome shotgun (WGS) entry which is preliminary data.</text>
</comment>
<proteinExistence type="predicted"/>
<keyword evidence="2" id="KW-0413">Isomerase</keyword>
<dbReference type="EMBL" id="MNAN01000037">
    <property type="protein sequence ID" value="OHU93593.1"/>
    <property type="molecule type" value="Genomic_DNA"/>
</dbReference>
<dbReference type="InterPro" id="IPR008317">
    <property type="entry name" value="UCP030561"/>
</dbReference>
<evidence type="ECO:0000259" key="1">
    <source>
        <dbReference type="Pfam" id="PF12680"/>
    </source>
</evidence>
<gene>
    <name evidence="2" type="ORF">BIW53_19845</name>
</gene>
<keyword evidence="3" id="KW-1185">Reference proteome</keyword>
<dbReference type="InterPro" id="IPR032710">
    <property type="entry name" value="NTF2-like_dom_sf"/>
</dbReference>
<sequence length="123" mass="13685">MNDAVVEVVDRQLKAYNQKDAAAWAQTYAANAVQQTTDGMILASGREAIQATIAERFLEPDLKAELLSRTVYDNVVIDHEKITRNFAEGLGCVEMLCIYTVEEGLITRGIFKVFNKQLANSTK</sequence>
<dbReference type="AlphaFoldDB" id="A0A1S1N5S4"/>
<dbReference type="PIRSF" id="PIRSF030561">
    <property type="entry name" value="UCP030561"/>
    <property type="match status" value="1"/>
</dbReference>
<dbReference type="OrthoDB" id="9782972at2"/>
<dbReference type="RefSeq" id="WP_070993747.1">
    <property type="nucleotide sequence ID" value="NZ_CBCSHD010000006.1"/>
</dbReference>
<dbReference type="SUPFAM" id="SSF54427">
    <property type="entry name" value="NTF2-like"/>
    <property type="match status" value="1"/>
</dbReference>
<dbReference type="STRING" id="327939.BIW53_19845"/>
<accession>A0A1S1N5S4</accession>
<organism evidence="2 3">
    <name type="scientific">Pseudoalteromonas byunsanensis</name>
    <dbReference type="NCBI Taxonomy" id="327939"/>
    <lineage>
        <taxon>Bacteria</taxon>
        <taxon>Pseudomonadati</taxon>
        <taxon>Pseudomonadota</taxon>
        <taxon>Gammaproteobacteria</taxon>
        <taxon>Alteromonadales</taxon>
        <taxon>Pseudoalteromonadaceae</taxon>
        <taxon>Pseudoalteromonas</taxon>
    </lineage>
</organism>
<dbReference type="Proteomes" id="UP000180253">
    <property type="component" value="Unassembled WGS sequence"/>
</dbReference>